<comment type="caution">
    <text evidence="1">The sequence shown here is derived from an EMBL/GenBank/DDBJ whole genome shotgun (WGS) entry which is preliminary data.</text>
</comment>
<protein>
    <submittedName>
        <fullName evidence="1">Uncharacterized protein</fullName>
    </submittedName>
</protein>
<keyword evidence="2" id="KW-1185">Reference proteome</keyword>
<gene>
    <name evidence="1" type="ORF">RJT34_13462</name>
</gene>
<accession>A0AAN9PK79</accession>
<name>A0AAN9PK79_CLITE</name>
<evidence type="ECO:0000313" key="2">
    <source>
        <dbReference type="Proteomes" id="UP001359559"/>
    </source>
</evidence>
<evidence type="ECO:0000313" key="1">
    <source>
        <dbReference type="EMBL" id="KAK7302570.1"/>
    </source>
</evidence>
<reference evidence="1 2" key="1">
    <citation type="submission" date="2024-01" db="EMBL/GenBank/DDBJ databases">
        <title>The genomes of 5 underutilized Papilionoideae crops provide insights into root nodulation and disease resistance.</title>
        <authorList>
            <person name="Yuan L."/>
        </authorList>
    </citation>
    <scope>NUCLEOTIDE SEQUENCE [LARGE SCALE GENOMIC DNA]</scope>
    <source>
        <strain evidence="1">LY-2023</strain>
        <tissue evidence="1">Leaf</tissue>
    </source>
</reference>
<dbReference type="EMBL" id="JAYKXN010000003">
    <property type="protein sequence ID" value="KAK7302570.1"/>
    <property type="molecule type" value="Genomic_DNA"/>
</dbReference>
<sequence length="97" mass="11028">MCNGLDIIYFFSSYSADANRQIYKVERWYFLLLPSSAPGMTVLAELSSLKKSELPQDKASLVSDIPYPEMHAVSKPEEFLKILLPAQPLLLKLFVNF</sequence>
<dbReference type="Proteomes" id="UP001359559">
    <property type="component" value="Unassembled WGS sequence"/>
</dbReference>
<proteinExistence type="predicted"/>
<dbReference type="AlphaFoldDB" id="A0AAN9PK79"/>
<organism evidence="1 2">
    <name type="scientific">Clitoria ternatea</name>
    <name type="common">Butterfly pea</name>
    <dbReference type="NCBI Taxonomy" id="43366"/>
    <lineage>
        <taxon>Eukaryota</taxon>
        <taxon>Viridiplantae</taxon>
        <taxon>Streptophyta</taxon>
        <taxon>Embryophyta</taxon>
        <taxon>Tracheophyta</taxon>
        <taxon>Spermatophyta</taxon>
        <taxon>Magnoliopsida</taxon>
        <taxon>eudicotyledons</taxon>
        <taxon>Gunneridae</taxon>
        <taxon>Pentapetalae</taxon>
        <taxon>rosids</taxon>
        <taxon>fabids</taxon>
        <taxon>Fabales</taxon>
        <taxon>Fabaceae</taxon>
        <taxon>Papilionoideae</taxon>
        <taxon>50 kb inversion clade</taxon>
        <taxon>NPAAA clade</taxon>
        <taxon>indigoferoid/millettioid clade</taxon>
        <taxon>Phaseoleae</taxon>
        <taxon>Clitoria</taxon>
    </lineage>
</organism>